<reference evidence="2" key="1">
    <citation type="submission" date="2023-08" db="EMBL/GenBank/DDBJ databases">
        <title>Comparative genomics and taxonomic characterization of three novel marine species of genus Marivirga.</title>
        <authorList>
            <person name="Muhammad N."/>
            <person name="Kim S.-G."/>
        </authorList>
    </citation>
    <scope>NUCLEOTIDE SEQUENCE [LARGE SCALE GENOMIC DNA]</scope>
    <source>
        <strain evidence="2">ABR2-2</strain>
    </source>
</reference>
<dbReference type="Proteomes" id="UP001244443">
    <property type="component" value="Chromosome"/>
</dbReference>
<keyword evidence="1" id="KW-0812">Transmembrane</keyword>
<feature type="transmembrane region" description="Helical" evidence="1">
    <location>
        <begin position="12"/>
        <end position="35"/>
    </location>
</feature>
<keyword evidence="1" id="KW-0472">Membrane</keyword>
<evidence type="ECO:0000313" key="3">
    <source>
        <dbReference type="Proteomes" id="UP001244443"/>
    </source>
</evidence>
<sequence>MQKSKAKFGPTLLKFFLVLLGTGFATFCVLILNTLIADFEFIGLTAFLIFSLFAFMGLYFGTSSLRTVIIDPEHKLINIVYLGFWRTTLTASDIKGFNTYPFTNNIGTYQGVLVELQNGKQFQLSEFDIKNFSDIKNAIAQFIEQNNQLKLNMWTNLNKSAFIYMGLFIILMLTGQLLGW</sequence>
<feature type="transmembrane region" description="Helical" evidence="1">
    <location>
        <begin position="161"/>
        <end position="179"/>
    </location>
</feature>
<feature type="transmembrane region" description="Helical" evidence="1">
    <location>
        <begin position="41"/>
        <end position="60"/>
    </location>
</feature>
<keyword evidence="1" id="KW-1133">Transmembrane helix</keyword>
<keyword evidence="3" id="KW-1185">Reference proteome</keyword>
<dbReference type="AlphaFoldDB" id="A0AA51N8U9"/>
<accession>A0AA51N8U9</accession>
<proteinExistence type="predicted"/>
<protein>
    <submittedName>
        <fullName evidence="2">Uncharacterized protein</fullName>
    </submittedName>
</protein>
<gene>
    <name evidence="2" type="ORF">QYS48_30170</name>
</gene>
<evidence type="ECO:0000313" key="2">
    <source>
        <dbReference type="EMBL" id="WMN07870.1"/>
    </source>
</evidence>
<dbReference type="RefSeq" id="WP_308358161.1">
    <property type="nucleotide sequence ID" value="NZ_CP129970.2"/>
</dbReference>
<dbReference type="EMBL" id="CP129970">
    <property type="protein sequence ID" value="WMN07870.1"/>
    <property type="molecule type" value="Genomic_DNA"/>
</dbReference>
<organism evidence="2 3">
    <name type="scientific">Marivirga arenosa</name>
    <dbReference type="NCBI Taxonomy" id="3059076"/>
    <lineage>
        <taxon>Bacteria</taxon>
        <taxon>Pseudomonadati</taxon>
        <taxon>Bacteroidota</taxon>
        <taxon>Cytophagia</taxon>
        <taxon>Cytophagales</taxon>
        <taxon>Marivirgaceae</taxon>
        <taxon>Marivirga</taxon>
    </lineage>
</organism>
<name>A0AA51N8U9_9BACT</name>
<evidence type="ECO:0000256" key="1">
    <source>
        <dbReference type="SAM" id="Phobius"/>
    </source>
</evidence>